<feature type="non-terminal residue" evidence="1">
    <location>
        <position position="112"/>
    </location>
</feature>
<keyword evidence="1" id="KW-0347">Helicase</keyword>
<evidence type="ECO:0000313" key="1">
    <source>
        <dbReference type="EMBL" id="MBW7460423.1"/>
    </source>
</evidence>
<keyword evidence="1" id="KW-0547">Nucleotide-binding</keyword>
<keyword evidence="1" id="KW-0067">ATP-binding</keyword>
<name>A0ABS7CHL1_9BACL</name>
<dbReference type="Proteomes" id="UP001519887">
    <property type="component" value="Unassembled WGS sequence"/>
</dbReference>
<proteinExistence type="predicted"/>
<evidence type="ECO:0000313" key="2">
    <source>
        <dbReference type="Proteomes" id="UP001519887"/>
    </source>
</evidence>
<sequence>MSIYMDTITIQISLSAYGDAVIYGSSGNHDFISGLSLKQRLFAWHEASFYGTELSVQTVQGIELVLLPSEFVIPFFAERELLAHIEWVWEGDAAQLIELAPMLAACIEEKKY</sequence>
<protein>
    <submittedName>
        <fullName evidence="1">ATP-dependent helicase</fullName>
    </submittedName>
</protein>
<keyword evidence="1" id="KW-0378">Hydrolase</keyword>
<organism evidence="1 2">
    <name type="scientific">Paenibacillus sepulcri</name>
    <dbReference type="NCBI Taxonomy" id="359917"/>
    <lineage>
        <taxon>Bacteria</taxon>
        <taxon>Bacillati</taxon>
        <taxon>Bacillota</taxon>
        <taxon>Bacilli</taxon>
        <taxon>Bacillales</taxon>
        <taxon>Paenibacillaceae</taxon>
        <taxon>Paenibacillus</taxon>
    </lineage>
</organism>
<gene>
    <name evidence="1" type="ORF">K0U00_40805</name>
</gene>
<dbReference type="EMBL" id="JAHZIK010002218">
    <property type="protein sequence ID" value="MBW7460423.1"/>
    <property type="molecule type" value="Genomic_DNA"/>
</dbReference>
<comment type="caution">
    <text evidence="1">The sequence shown here is derived from an EMBL/GenBank/DDBJ whole genome shotgun (WGS) entry which is preliminary data.</text>
</comment>
<reference evidence="1 2" key="1">
    <citation type="submission" date="2021-07" db="EMBL/GenBank/DDBJ databases">
        <title>Paenibacillus radiodurans sp. nov., isolated from the southeastern edge of Tengger Desert.</title>
        <authorList>
            <person name="Zhang G."/>
        </authorList>
    </citation>
    <scope>NUCLEOTIDE SEQUENCE [LARGE SCALE GENOMIC DNA]</scope>
    <source>
        <strain evidence="1 2">CCM 7311</strain>
    </source>
</reference>
<accession>A0ABS7CHL1</accession>
<keyword evidence="2" id="KW-1185">Reference proteome</keyword>
<dbReference type="GO" id="GO:0004386">
    <property type="term" value="F:helicase activity"/>
    <property type="evidence" value="ECO:0007669"/>
    <property type="project" value="UniProtKB-KW"/>
</dbReference>